<gene>
    <name evidence="2" type="ORF">BCR33DRAFT_852758</name>
</gene>
<evidence type="ECO:0000259" key="1">
    <source>
        <dbReference type="PROSITE" id="PS50142"/>
    </source>
</evidence>
<dbReference type="GO" id="GO:0004525">
    <property type="term" value="F:ribonuclease III activity"/>
    <property type="evidence" value="ECO:0007669"/>
    <property type="project" value="InterPro"/>
</dbReference>
<name>A0A1Y2C070_9FUNG</name>
<dbReference type="InterPro" id="IPR055189">
    <property type="entry name" value="RM44_endonuclase"/>
</dbReference>
<feature type="domain" description="RNase III" evidence="1">
    <location>
        <begin position="38"/>
        <end position="106"/>
    </location>
</feature>
<protein>
    <recommendedName>
        <fullName evidence="1">RNase III domain-containing protein</fullName>
    </recommendedName>
</protein>
<organism evidence="2 3">
    <name type="scientific">Rhizoclosmatium globosum</name>
    <dbReference type="NCBI Taxonomy" id="329046"/>
    <lineage>
        <taxon>Eukaryota</taxon>
        <taxon>Fungi</taxon>
        <taxon>Fungi incertae sedis</taxon>
        <taxon>Chytridiomycota</taxon>
        <taxon>Chytridiomycota incertae sedis</taxon>
        <taxon>Chytridiomycetes</taxon>
        <taxon>Chytridiales</taxon>
        <taxon>Chytriomycetaceae</taxon>
        <taxon>Rhizoclosmatium</taxon>
    </lineage>
</organism>
<dbReference type="Gene3D" id="3.30.160.20">
    <property type="match status" value="1"/>
</dbReference>
<proteinExistence type="predicted"/>
<accession>A0A1Y2C070</accession>
<dbReference type="Proteomes" id="UP000193642">
    <property type="component" value="Unassembled WGS sequence"/>
</dbReference>
<dbReference type="InterPro" id="IPR036389">
    <property type="entry name" value="RNase_III_sf"/>
</dbReference>
<evidence type="ECO:0000313" key="3">
    <source>
        <dbReference type="Proteomes" id="UP000193642"/>
    </source>
</evidence>
<dbReference type="STRING" id="329046.A0A1Y2C070"/>
<keyword evidence="3" id="KW-1185">Reference proteome</keyword>
<reference evidence="2 3" key="1">
    <citation type="submission" date="2016-07" db="EMBL/GenBank/DDBJ databases">
        <title>Pervasive Adenine N6-methylation of Active Genes in Fungi.</title>
        <authorList>
            <consortium name="DOE Joint Genome Institute"/>
            <person name="Mondo S.J."/>
            <person name="Dannebaum R.O."/>
            <person name="Kuo R.C."/>
            <person name="Labutti K."/>
            <person name="Haridas S."/>
            <person name="Kuo A."/>
            <person name="Salamov A."/>
            <person name="Ahrendt S.R."/>
            <person name="Lipzen A."/>
            <person name="Sullivan W."/>
            <person name="Andreopoulos W.B."/>
            <person name="Clum A."/>
            <person name="Lindquist E."/>
            <person name="Daum C."/>
            <person name="Ramamoorthy G.K."/>
            <person name="Gryganskyi A."/>
            <person name="Culley D."/>
            <person name="Magnuson J.K."/>
            <person name="James T.Y."/>
            <person name="O'Malley M.A."/>
            <person name="Stajich J.E."/>
            <person name="Spatafora J.W."/>
            <person name="Visel A."/>
            <person name="Grigoriev I.V."/>
        </authorList>
    </citation>
    <scope>NUCLEOTIDE SEQUENCE [LARGE SCALE GENOMIC DNA]</scope>
    <source>
        <strain evidence="2 3">JEL800</strain>
    </source>
</reference>
<evidence type="ECO:0000313" key="2">
    <source>
        <dbReference type="EMBL" id="ORY40432.1"/>
    </source>
</evidence>
<dbReference type="GO" id="GO:0006396">
    <property type="term" value="P:RNA processing"/>
    <property type="evidence" value="ECO:0007669"/>
    <property type="project" value="InterPro"/>
</dbReference>
<dbReference type="Pfam" id="PF22935">
    <property type="entry name" value="RM44_endonuclase"/>
    <property type="match status" value="1"/>
</dbReference>
<dbReference type="InterPro" id="IPR000999">
    <property type="entry name" value="RNase_III_dom"/>
</dbReference>
<dbReference type="AlphaFoldDB" id="A0A1Y2C070"/>
<comment type="caution">
    <text evidence="2">The sequence shown here is derived from an EMBL/GenBank/DDBJ whole genome shotgun (WGS) entry which is preliminary data.</text>
</comment>
<dbReference type="OrthoDB" id="67027at2759"/>
<dbReference type="PROSITE" id="PS50142">
    <property type="entry name" value="RNASE_3_2"/>
    <property type="match status" value="1"/>
</dbReference>
<dbReference type="SUPFAM" id="SSF69065">
    <property type="entry name" value="RNase III domain-like"/>
    <property type="match status" value="1"/>
</dbReference>
<dbReference type="Gene3D" id="1.10.1520.10">
    <property type="entry name" value="Ribonuclease III domain"/>
    <property type="match status" value="2"/>
</dbReference>
<dbReference type="EMBL" id="MCGO01000035">
    <property type="protein sequence ID" value="ORY40432.1"/>
    <property type="molecule type" value="Genomic_DNA"/>
</dbReference>
<sequence length="265" mass="29620">MISRLLQSCAQIRQRQPCPDSIQPTTTTTFTPEETAQLSAFEARSGISFSSRSTLLQALTHKSFKPIVPQTESETHTISDATERNRILGSRLLSFYMTNYLMAKYPVMPAEASSLWSTLMSQIMRWKKVGSTTSEEQQLQPSLVVARVVQALVGSLYKEKGPQGVADFVNKHIQSRVVDVSAHLKLHQNPKGVLRAVLKELKKPSPVSRMLKETGRLSTNPVFIVGVTRACKNALEKHFSKEVKDVQVPLEVLAEENITFLQVEK</sequence>